<dbReference type="Proteomes" id="UP001652660">
    <property type="component" value="Chromosome 6c"/>
</dbReference>
<evidence type="ECO:0000313" key="4">
    <source>
        <dbReference type="RefSeq" id="XP_071909875.1"/>
    </source>
</evidence>
<dbReference type="PANTHER" id="PTHR48475:SF2">
    <property type="entry name" value="RIBONUCLEASE H"/>
    <property type="match status" value="1"/>
</dbReference>
<dbReference type="CDD" id="cd09279">
    <property type="entry name" value="RNase_HI_like"/>
    <property type="match status" value="1"/>
</dbReference>
<dbReference type="InterPro" id="IPR002156">
    <property type="entry name" value="RNaseH_domain"/>
</dbReference>
<accession>A0ABM4URG9</accession>
<dbReference type="Gene3D" id="3.30.70.270">
    <property type="match status" value="1"/>
</dbReference>
<dbReference type="PANTHER" id="PTHR48475">
    <property type="entry name" value="RIBONUCLEASE H"/>
    <property type="match status" value="1"/>
</dbReference>
<dbReference type="InterPro" id="IPR043502">
    <property type="entry name" value="DNA/RNA_pol_sf"/>
</dbReference>
<dbReference type="Pfam" id="PF13456">
    <property type="entry name" value="RVT_3"/>
    <property type="match status" value="1"/>
</dbReference>
<feature type="domain" description="Reverse transcriptase/retrotransposon-derived protein RNase H-like" evidence="2">
    <location>
        <begin position="81"/>
        <end position="179"/>
    </location>
</feature>
<reference evidence="4 5" key="1">
    <citation type="submission" date="2025-05" db="UniProtKB">
        <authorList>
            <consortium name="RefSeq"/>
        </authorList>
    </citation>
    <scope>IDENTIFICATION</scope>
    <source>
        <tissue evidence="4 5">Leaves</tissue>
    </source>
</reference>
<feature type="domain" description="RNase H type-1" evidence="1">
    <location>
        <begin position="256"/>
        <end position="373"/>
    </location>
</feature>
<name>A0ABM4URG9_COFAR</name>
<dbReference type="InterPro" id="IPR043128">
    <property type="entry name" value="Rev_trsase/Diguanyl_cyclase"/>
</dbReference>
<protein>
    <submittedName>
        <fullName evidence="4 5">Uncharacterized protein</fullName>
    </submittedName>
</protein>
<dbReference type="InterPro" id="IPR041577">
    <property type="entry name" value="RT_RNaseH_2"/>
</dbReference>
<dbReference type="SUPFAM" id="SSF53098">
    <property type="entry name" value="Ribonuclease H-like"/>
    <property type="match status" value="1"/>
</dbReference>
<dbReference type="RefSeq" id="XP_071909875.1">
    <property type="nucleotide sequence ID" value="XM_072053774.1"/>
</dbReference>
<dbReference type="InterPro" id="IPR012337">
    <property type="entry name" value="RNaseH-like_sf"/>
</dbReference>
<gene>
    <name evidence="4" type="primary">LOC140008871</name>
    <name evidence="5" type="synonym">LOC140008883</name>
</gene>
<dbReference type="RefSeq" id="XP_071909887.1">
    <property type="nucleotide sequence ID" value="XM_072053786.1"/>
</dbReference>
<dbReference type="InterPro" id="IPR036397">
    <property type="entry name" value="RNaseH_sf"/>
</dbReference>
<evidence type="ECO:0000259" key="1">
    <source>
        <dbReference type="Pfam" id="PF13456"/>
    </source>
</evidence>
<keyword evidence="3" id="KW-1185">Reference proteome</keyword>
<sequence length="526" mass="59047">MNPKKCTFGVRSGRFLGFLVSREGIRPDKLQAIIDMAPPRSVREVQRLTGRMAALNRFFSRSAIRGLPFFRILKAPKDFQWTEECQKAFADLKAYLVELPTLTASEQGETLFLYLSTCNEVVSLVLVREGGGVQRPVYYVSCALQGPETRYTPAEKLVLALVHAARKLRPYFQAHSIIVVTDQPLRQILTRSEVSCRMTKWAVELVEHDIGYWPRTAIKAQVLADFLAERASLAMTGQNSPPSEARSGESWILFVDGASSKEGSGVGQLLISPIGEELTYAFRFDFPVFNNEAEYENLLTGLRIAHQMGITTIKVRSDSQLVLLQVRGEYQANEDVMRKYLAKVQEAIALFDTFEIERVPRSQNKRADALSKLACSSFAHLNKEVLVELVKQKSIDQVQVLAIDSPATWMTPLIDFLSSGVLPGDKTEACQLQFRAAKYAYVGGTLYRRSYLSPWLKCVTPEESNYVLREIHEGLCAAHVGSRVLAKKCLLLATIGHRCSKMPRPWYRNAKFARCTPHCATNQPGK</sequence>
<evidence type="ECO:0000313" key="3">
    <source>
        <dbReference type="Proteomes" id="UP001652660"/>
    </source>
</evidence>
<dbReference type="Pfam" id="PF17919">
    <property type="entry name" value="RT_RNaseH_2"/>
    <property type="match status" value="1"/>
</dbReference>
<proteinExistence type="predicted"/>
<evidence type="ECO:0000259" key="2">
    <source>
        <dbReference type="Pfam" id="PF17919"/>
    </source>
</evidence>
<dbReference type="Gene3D" id="3.30.420.10">
    <property type="entry name" value="Ribonuclease H-like superfamily/Ribonuclease H"/>
    <property type="match status" value="1"/>
</dbReference>
<dbReference type="GeneID" id="140008871"/>
<organism evidence="3 4">
    <name type="scientific">Coffea arabica</name>
    <name type="common">Arabian coffee</name>
    <dbReference type="NCBI Taxonomy" id="13443"/>
    <lineage>
        <taxon>Eukaryota</taxon>
        <taxon>Viridiplantae</taxon>
        <taxon>Streptophyta</taxon>
        <taxon>Embryophyta</taxon>
        <taxon>Tracheophyta</taxon>
        <taxon>Spermatophyta</taxon>
        <taxon>Magnoliopsida</taxon>
        <taxon>eudicotyledons</taxon>
        <taxon>Gunneridae</taxon>
        <taxon>Pentapetalae</taxon>
        <taxon>asterids</taxon>
        <taxon>lamiids</taxon>
        <taxon>Gentianales</taxon>
        <taxon>Rubiaceae</taxon>
        <taxon>Ixoroideae</taxon>
        <taxon>Gardenieae complex</taxon>
        <taxon>Bertiereae - Coffeeae clade</taxon>
        <taxon>Coffeeae</taxon>
        <taxon>Coffea</taxon>
    </lineage>
</organism>
<evidence type="ECO:0000313" key="5">
    <source>
        <dbReference type="RefSeq" id="XP_071909887.1"/>
    </source>
</evidence>
<dbReference type="SUPFAM" id="SSF56672">
    <property type="entry name" value="DNA/RNA polymerases"/>
    <property type="match status" value="1"/>
</dbReference>